<dbReference type="InterPro" id="IPR036116">
    <property type="entry name" value="FN3_sf"/>
</dbReference>
<accession>A0A1F4PYZ2</accession>
<dbReference type="SMART" id="SM00060">
    <property type="entry name" value="FN3"/>
    <property type="match status" value="2"/>
</dbReference>
<evidence type="ECO:0000313" key="2">
    <source>
        <dbReference type="EMBL" id="OGB88891.1"/>
    </source>
</evidence>
<dbReference type="Pfam" id="PF07602">
    <property type="entry name" value="DUF1565"/>
    <property type="match status" value="3"/>
</dbReference>
<feature type="domain" description="Fibronectin type-III" evidence="1">
    <location>
        <begin position="1098"/>
        <end position="1194"/>
    </location>
</feature>
<dbReference type="InterPro" id="IPR013783">
    <property type="entry name" value="Ig-like_fold"/>
</dbReference>
<dbReference type="InterPro" id="IPR003961">
    <property type="entry name" value="FN3_dom"/>
</dbReference>
<name>A0A1F4PYZ2_UNCSA</name>
<dbReference type="InterPro" id="IPR011050">
    <property type="entry name" value="Pectin_lyase_fold/virulence"/>
</dbReference>
<dbReference type="Gene3D" id="2.60.40.10">
    <property type="entry name" value="Immunoglobulins"/>
    <property type="match status" value="2"/>
</dbReference>
<dbReference type="SMART" id="SM00710">
    <property type="entry name" value="PbH1"/>
    <property type="match status" value="12"/>
</dbReference>
<dbReference type="PROSITE" id="PS50853">
    <property type="entry name" value="FN3"/>
    <property type="match status" value="1"/>
</dbReference>
<dbReference type="InterPro" id="IPR025965">
    <property type="entry name" value="FlgD/Vpr_Ig-like"/>
</dbReference>
<dbReference type="Gene3D" id="2.160.20.10">
    <property type="entry name" value="Single-stranded right-handed beta-helix, Pectin lyase-like"/>
    <property type="match status" value="3"/>
</dbReference>
<organism evidence="2 3">
    <name type="scientific">candidate division WOR-1 bacterium RIFCSPHIGHO2_01_FULL_53_15</name>
    <dbReference type="NCBI Taxonomy" id="1802564"/>
    <lineage>
        <taxon>Bacteria</taxon>
        <taxon>Bacillati</taxon>
        <taxon>Saganbacteria</taxon>
    </lineage>
</organism>
<sequence length="1414" mass="146411">MSFVISPQAAQATTYYVDSSRPDNTGNGLTPGTAKKTITAAIPLATTSGDIISVAAGTYDKTALGETFPIPVPAGVTLTGEAADRTTVIIYDNDAADKASAYDCSVSLGVGAVLSHLFVSSEGDSVVNRGAVKLTDNAILRDCQVVMNNAPAAGPGTWTVIVGGADNSTVESCTIFGAGTGTAYVAGILVGLGGVDNCRIYGNEIRDSAYGLLISSSSGTTLIDKNTIVRITMGVFTHSAAGGTYNIKNNILCQTAVGGGLLASSSNGIYRSAGTVTSNYNNIYGFLYKYNGVSAGANDKEEPPLFVNSNTNDYRLWSVSACRGAGEGGINMGANDAASPAITVTDLYIDASRSDNSGDGLSWGAAKKTLTAAVALAQPTTTVHLKAGTYSAGETFPLSIPARVLVTGESRTTTTIEAPSAVAAMLTLEGYATLESVTVRGVSASGGGSVFIYLLGKGATVNNCIVDTGTLPSADSSKVFGIYLLGINCRVTNSVLYAAGGAVFSGGTGRWNTGVLAGSGTAGYSADTTGSTIETNEIRDLGIGIWTSNNVAASTTINRNTITGVYGGIILAGDNYATYTVKNNILANSSTAGFEISDSAELTANYSYNLTYEAAVSIDDDATITFNNLGNNINNQDPKFYWTGRDDYRLFSDSPAVNAADDGTNMGANQQTPVSAAGYPKDYYVSTGGDNDNDGTTASTAFRSITYGVTAPRAMTVNVLAGTYNAAGGESFPITIPASVRLKGVSRGDVVISGEAGTYGDGTKAVVSVRQNATLETVTISGVGDPGGGFSWAVALDNGSTGAQVISCEVSANANYGLGCLIINDGSQTVQHSIFTSHDGSSASKYGIYFVGVGGQSINGSIAQYNEIRDQSVAGIYVDGGLGSDTITINKNTIVKNAKGIAVVDAALGFDETFTGTANITNTIVASSSATGIAKESAGGAVTSTYNNVFANATNYSGLSSGEGDISADPLFTDYTGNDFRLRATSPCIDKGTPSGTDIGAYDYTAGAPSAPTGLVGTAESTSSIRWSWTHDGEELGGFYLLDDADNTVKGAAGAATSANTLEAGLSANTAYIRKVRAYNANGSSESSTATRYTLANVPSALTADATASTEVTISWSGDGTKYTVQRAFEETPTDFAVISSEVYPTGGRVSGPATYTDRDLMPTHSYRYRVFAYNGDNITTEASSTPTVTTPAYTAKPIIEWAEINRQRLTDRDNYIDAEPREKVRISVRSEVGIDPESPRVTFTRASDGKTYGPYSVSIVKSTGDEYEYLVSWTPGQLDKLEAGEYTVSFSVKNSLGNLSDTYERKVTVYSEASAPGLVEGTAPVVDKPTFSPVSGEKSTIAITLTRSARVRVSIFGSTGSEVYRYAGEMLAGYNTVAWNGKDPAGNLVGNGIYPYKIIAEGKEVGKGYLVVY</sequence>
<dbReference type="EMBL" id="METM01000032">
    <property type="protein sequence ID" value="OGB88891.1"/>
    <property type="molecule type" value="Genomic_DNA"/>
</dbReference>
<dbReference type="InterPro" id="IPR011459">
    <property type="entry name" value="DUF1565"/>
</dbReference>
<protein>
    <recommendedName>
        <fullName evidence="1">Fibronectin type-III domain-containing protein</fullName>
    </recommendedName>
</protein>
<dbReference type="Gene3D" id="2.60.40.4070">
    <property type="match status" value="1"/>
</dbReference>
<evidence type="ECO:0000259" key="1">
    <source>
        <dbReference type="PROSITE" id="PS50853"/>
    </source>
</evidence>
<dbReference type="InterPro" id="IPR012334">
    <property type="entry name" value="Pectin_lyas_fold"/>
</dbReference>
<reference evidence="2 3" key="1">
    <citation type="journal article" date="2016" name="Nat. Commun.">
        <title>Thousands of microbial genomes shed light on interconnected biogeochemical processes in an aquifer system.</title>
        <authorList>
            <person name="Anantharaman K."/>
            <person name="Brown C.T."/>
            <person name="Hug L.A."/>
            <person name="Sharon I."/>
            <person name="Castelle C.J."/>
            <person name="Probst A.J."/>
            <person name="Thomas B.C."/>
            <person name="Singh A."/>
            <person name="Wilkins M.J."/>
            <person name="Karaoz U."/>
            <person name="Brodie E.L."/>
            <person name="Williams K.H."/>
            <person name="Hubbard S.S."/>
            <person name="Banfield J.F."/>
        </authorList>
    </citation>
    <scope>NUCLEOTIDE SEQUENCE [LARGE SCALE GENOMIC DNA]</scope>
</reference>
<dbReference type="CDD" id="cd00063">
    <property type="entry name" value="FN3"/>
    <property type="match status" value="2"/>
</dbReference>
<dbReference type="Pfam" id="PF13860">
    <property type="entry name" value="FlgD_ig"/>
    <property type="match status" value="1"/>
</dbReference>
<dbReference type="SUPFAM" id="SSF51126">
    <property type="entry name" value="Pectin lyase-like"/>
    <property type="match status" value="3"/>
</dbReference>
<dbReference type="SUPFAM" id="SSF49265">
    <property type="entry name" value="Fibronectin type III"/>
    <property type="match status" value="1"/>
</dbReference>
<dbReference type="InterPro" id="IPR006626">
    <property type="entry name" value="PbH1"/>
</dbReference>
<evidence type="ECO:0000313" key="3">
    <source>
        <dbReference type="Proteomes" id="UP000178724"/>
    </source>
</evidence>
<gene>
    <name evidence="2" type="ORF">A2625_00225</name>
</gene>
<proteinExistence type="predicted"/>
<comment type="caution">
    <text evidence="2">The sequence shown here is derived from an EMBL/GenBank/DDBJ whole genome shotgun (WGS) entry which is preliminary data.</text>
</comment>
<dbReference type="Pfam" id="PF00041">
    <property type="entry name" value="fn3"/>
    <property type="match status" value="1"/>
</dbReference>
<dbReference type="Proteomes" id="UP000178724">
    <property type="component" value="Unassembled WGS sequence"/>
</dbReference>